<evidence type="ECO:0000313" key="1">
    <source>
        <dbReference type="EMBL" id="MEJ6011441.1"/>
    </source>
</evidence>
<reference evidence="1 2" key="1">
    <citation type="submission" date="2024-03" db="EMBL/GenBank/DDBJ databases">
        <authorList>
            <person name="Jo J.-H."/>
        </authorList>
    </citation>
    <scope>NUCLEOTIDE SEQUENCE [LARGE SCALE GENOMIC DNA]</scope>
    <source>
        <strain evidence="1 2">AS3R-12</strain>
    </source>
</reference>
<comment type="caution">
    <text evidence="1">The sequence shown here is derived from an EMBL/GenBank/DDBJ whole genome shotgun (WGS) entry which is preliminary data.</text>
</comment>
<dbReference type="Proteomes" id="UP001379235">
    <property type="component" value="Unassembled WGS sequence"/>
</dbReference>
<dbReference type="Pfam" id="PF18906">
    <property type="entry name" value="Phage_tube_2"/>
    <property type="match status" value="1"/>
</dbReference>
<evidence type="ECO:0000313" key="2">
    <source>
        <dbReference type="Proteomes" id="UP001379235"/>
    </source>
</evidence>
<proteinExistence type="predicted"/>
<dbReference type="RefSeq" id="WP_339968700.1">
    <property type="nucleotide sequence ID" value="NZ_JBBHJY010000009.1"/>
</dbReference>
<accession>A0ABU8SBV5</accession>
<keyword evidence="2" id="KW-1185">Reference proteome</keyword>
<organism evidence="1 2">
    <name type="scientific">Novosphingobium aquae</name>
    <dbReference type="NCBI Taxonomy" id="3133435"/>
    <lineage>
        <taxon>Bacteria</taxon>
        <taxon>Pseudomonadati</taxon>
        <taxon>Pseudomonadota</taxon>
        <taxon>Alphaproteobacteria</taxon>
        <taxon>Sphingomonadales</taxon>
        <taxon>Sphingomonadaceae</taxon>
        <taxon>Novosphingobium</taxon>
    </lineage>
</organism>
<name>A0ABU8SBV5_9SPHN</name>
<protein>
    <submittedName>
        <fullName evidence="1">Phage tail tube protein</fullName>
    </submittedName>
</protein>
<dbReference type="EMBL" id="JBBHJY010000009">
    <property type="protein sequence ID" value="MEJ6011441.1"/>
    <property type="molecule type" value="Genomic_DNA"/>
</dbReference>
<dbReference type="InterPro" id="IPR044000">
    <property type="entry name" value="Phage_tube_2"/>
</dbReference>
<sequence length="327" mass="35067">MTLVRGEDYAVGVAMETTPNTFVAATDYVRMREPATIQPVVEKVDIKETRATGVSSKGQEITMTKVEGEIPLNLRFRSIGYFLKSLLGTLTSATEAGETIVYRHSLLLNTAVVQPSLSLSMARGSFTHKKVTGAVVSKMSLSFPVDDVINGNVTIKAQGEATNSNFTAAYASTDHLAPHQTVTLKIAADVAGLSSATAIDVTDMKIELDRGTREKLSISSATPIGMVAKLLSISGSFTMDKDDDTYRDLALANTVKALQIQVKNTAQTIGVAAKPELTIVLPNVTFTTSEKRPLDDTITEEVSFVANYDDTAAKAISMSLVNEKTSY</sequence>
<gene>
    <name evidence="1" type="ORF">WG900_16105</name>
</gene>